<accession>A0ABR6XYW9</accession>
<evidence type="ECO:0008006" key="3">
    <source>
        <dbReference type="Google" id="ProtNLM"/>
    </source>
</evidence>
<proteinExistence type="predicted"/>
<dbReference type="EMBL" id="JACOME010000001">
    <property type="protein sequence ID" value="MBC3845670.1"/>
    <property type="molecule type" value="Genomic_DNA"/>
</dbReference>
<sequence>MRYNFTLFFLLLLLGFTSLKVEAQIINNITKPSLTKHSLAEKIYLQLDNTIYQTGETIWFKTVVSRSYDNSLSDISEVLHVELIDFNETLVEKKILKLKGGIASGSFELQKGYKSGKYLIRAYTHWNRNFEEDFMFTQSIDVLNLDENKKLKNPIINVVVTTDSINTLSADINPRVLNPNHRGKLQLYIDTGKSIDTIELKKNKENIYKLNYRLPEKVTQAELKFNTQASGKIFEASTPDSYAKTIVIDKDYLDVQFFPEGGKLVNGLLSTVAFKAIDYQGLGYEISGLIKDGKGNDITSFNSNNLGLGTFKLLPKRGSNYYAEVSVNDVTYTYSLPIAKGTGNVLSVVRLKDDIRILLASNVKSKGNIRIQTESRGIKYHDLSFKSKDTITTSISSKSLPEGIIKITVLNDKAQIISERLVFNTKLNNRLKLDLESNRTSYSQREKTTLKIQLDSLQVPEGKSLSVLVIDKEKADASKTYKPNLISHLLLSSELKGFIENPRYYFNDNNKNRALDLDALLLSQGWRNYKYQNSIASTNYIYKPEKRLVVSGTIGEYFNPKKRPKKPLDLNMIVYGETEDIYKQEIDSSGRYYFELEDLYKPRAELFMQVVNKKGEPIDFGINLDKKWNPKIKLRAEQTIELPSQIISTFTERLEADNKIQRDYEVAHNTIALDEVKLRDYKLTPAREKSIELHGEPTYVIDGEEFIEVAPDWNFGVYSVLKAKYPDKIRIRTVHDIPPWYYAKVWNSDITLVLIDNIPVYYEDYDEIQNIPADEVSSIDIIESARDVYRYVFEIFGTGNVNFGANRVSYLNIYTKSGNGLYGITKAKGVLTDYVSGFSKSVEFYAPNYETLNNQDWVIPDNRSVIHWSPNITLNSKGEYILEYYNDDHIGEVSVIVEAISKDGKIGYIEKTYTLRKAER</sequence>
<dbReference type="Proteomes" id="UP000607435">
    <property type="component" value="Unassembled WGS sequence"/>
</dbReference>
<evidence type="ECO:0000313" key="2">
    <source>
        <dbReference type="Proteomes" id="UP000607435"/>
    </source>
</evidence>
<keyword evidence="2" id="KW-1185">Reference proteome</keyword>
<dbReference type="RefSeq" id="WP_186844773.1">
    <property type="nucleotide sequence ID" value="NZ_JACOME010000001.1"/>
</dbReference>
<name>A0ABR6XYW9_9FLAO</name>
<comment type="caution">
    <text evidence="1">The sequence shown here is derived from an EMBL/GenBank/DDBJ whole genome shotgun (WGS) entry which is preliminary data.</text>
</comment>
<dbReference type="Gene3D" id="2.60.40.1930">
    <property type="match status" value="1"/>
</dbReference>
<organism evidence="1 2">
    <name type="scientific">Winogradskyella echinorum</name>
    <dbReference type="NCBI Taxonomy" id="538189"/>
    <lineage>
        <taxon>Bacteria</taxon>
        <taxon>Pseudomonadati</taxon>
        <taxon>Bacteroidota</taxon>
        <taxon>Flavobacteriia</taxon>
        <taxon>Flavobacteriales</taxon>
        <taxon>Flavobacteriaceae</taxon>
        <taxon>Winogradskyella</taxon>
    </lineage>
</organism>
<evidence type="ECO:0000313" key="1">
    <source>
        <dbReference type="EMBL" id="MBC3845670.1"/>
    </source>
</evidence>
<gene>
    <name evidence="1" type="ORF">H6H04_04725</name>
</gene>
<protein>
    <recommendedName>
        <fullName evidence="3">MG2 domain-containing protein</fullName>
    </recommendedName>
</protein>
<reference evidence="1 2" key="1">
    <citation type="submission" date="2020-08" db="EMBL/GenBank/DDBJ databases">
        <title>Winogradskyella ouciana sp. nov., isolated from the hadal seawater of the Mariana Trench.</title>
        <authorList>
            <person name="He X."/>
        </authorList>
    </citation>
    <scope>NUCLEOTIDE SEQUENCE [LARGE SCALE GENOMIC DNA]</scope>
    <source>
        <strain evidence="1 2">KCTC 22026</strain>
    </source>
</reference>